<dbReference type="InterPro" id="IPR044068">
    <property type="entry name" value="CB"/>
</dbReference>
<dbReference type="InterPro" id="IPR013762">
    <property type="entry name" value="Integrase-like_cat_sf"/>
</dbReference>
<dbReference type="SUPFAM" id="SSF56349">
    <property type="entry name" value="DNA breaking-rejoining enzymes"/>
    <property type="match status" value="1"/>
</dbReference>
<dbReference type="GO" id="GO:0006310">
    <property type="term" value="P:DNA recombination"/>
    <property type="evidence" value="ECO:0007669"/>
    <property type="project" value="UniProtKB-KW"/>
</dbReference>
<dbReference type="Pfam" id="PF00589">
    <property type="entry name" value="Phage_integrase"/>
    <property type="match status" value="1"/>
</dbReference>
<evidence type="ECO:0000256" key="3">
    <source>
        <dbReference type="ARBA" id="ARBA00023172"/>
    </source>
</evidence>
<reference evidence="7 8" key="1">
    <citation type="submission" date="2020-08" db="EMBL/GenBank/DDBJ databases">
        <title>Genomic Encyclopedia of Type Strains, Phase III (KMG-III): the genomes of soil and plant-associated and newly described type strains.</title>
        <authorList>
            <person name="Whitman W."/>
        </authorList>
    </citation>
    <scope>NUCLEOTIDE SEQUENCE [LARGE SCALE GENOMIC DNA]</scope>
    <source>
        <strain evidence="7 8">CECT 8693</strain>
    </source>
</reference>
<dbReference type="CDD" id="cd01189">
    <property type="entry name" value="INT_ICEBs1_C_like"/>
    <property type="match status" value="1"/>
</dbReference>
<dbReference type="InterPro" id="IPR028259">
    <property type="entry name" value="AP2-like_int_N"/>
</dbReference>
<dbReference type="PROSITE" id="PS51900">
    <property type="entry name" value="CB"/>
    <property type="match status" value="1"/>
</dbReference>
<dbReference type="EMBL" id="JACJIP010000025">
    <property type="protein sequence ID" value="MBA9086987.1"/>
    <property type="molecule type" value="Genomic_DNA"/>
</dbReference>
<gene>
    <name evidence="7" type="ORF">FHR92_003467</name>
</gene>
<protein>
    <submittedName>
        <fullName evidence="7">Integrase</fullName>
    </submittedName>
</protein>
<evidence type="ECO:0000259" key="6">
    <source>
        <dbReference type="PROSITE" id="PS51900"/>
    </source>
</evidence>
<accession>A0A7W3XSR3</accession>
<feature type="domain" description="Core-binding (CB)" evidence="6">
    <location>
        <begin position="61"/>
        <end position="144"/>
    </location>
</feature>
<dbReference type="Pfam" id="PF14657">
    <property type="entry name" value="Arm-DNA-bind_4"/>
    <property type="match status" value="1"/>
</dbReference>
<dbReference type="PROSITE" id="PS51898">
    <property type="entry name" value="TYR_RECOMBINASE"/>
    <property type="match status" value="1"/>
</dbReference>
<dbReference type="Gene3D" id="1.10.443.10">
    <property type="entry name" value="Intergrase catalytic core"/>
    <property type="match status" value="1"/>
</dbReference>
<dbReference type="PANTHER" id="PTHR30349:SF64">
    <property type="entry name" value="PROPHAGE INTEGRASE INTD-RELATED"/>
    <property type="match status" value="1"/>
</dbReference>
<evidence type="ECO:0000313" key="8">
    <source>
        <dbReference type="Proteomes" id="UP000567067"/>
    </source>
</evidence>
<dbReference type="InterPro" id="IPR025269">
    <property type="entry name" value="SAM-like_dom"/>
</dbReference>
<keyword evidence="8" id="KW-1185">Reference proteome</keyword>
<dbReference type="InterPro" id="IPR050090">
    <property type="entry name" value="Tyrosine_recombinase_XerCD"/>
</dbReference>
<dbReference type="InterPro" id="IPR002104">
    <property type="entry name" value="Integrase_catalytic"/>
</dbReference>
<dbReference type="InterPro" id="IPR011010">
    <property type="entry name" value="DNA_brk_join_enz"/>
</dbReference>
<keyword evidence="2 4" id="KW-0238">DNA-binding</keyword>
<sequence length="388" mass="45330">MMSFRKRNGKWHYRYRVMDAKTGKWKQKETRGFATKKEATQESLKIQSELEKGTYIQEEKITFLDFSDKWIEIYASTGRVKDSTVRMRKAAINRVKKYLGEIKLKDISKLMYNNLLINLKNDGYARRSVALVHEALSLLFAKAVELETIKTNPALGAEIPIYQKTVEELESNTELPKYLEKEDLSKYLETVEQHGSLKEYTVFFLLSYTGIRVGELCALKWKDINKDEMYISITKTLSIISSVDRYEISTPKTKSSKREVTVSEKVIQVLTRYESWLKEYKMSKRNVYKDNDFVFVNSRRTPGHPESPIHLNWCMKKYLNLAQLPNNLSPHSLRHTHVSLLAEAGVALETIQKRMGHKNDRVTAEIYLHITKTREKEASELFEKLMDF</sequence>
<feature type="domain" description="Tyr recombinase" evidence="5">
    <location>
        <begin position="174"/>
        <end position="380"/>
    </location>
</feature>
<dbReference type="PANTHER" id="PTHR30349">
    <property type="entry name" value="PHAGE INTEGRASE-RELATED"/>
    <property type="match status" value="1"/>
</dbReference>
<proteinExistence type="inferred from homology"/>
<dbReference type="Gene3D" id="1.10.150.130">
    <property type="match status" value="1"/>
</dbReference>
<keyword evidence="3" id="KW-0233">DNA recombination</keyword>
<evidence type="ECO:0000313" key="7">
    <source>
        <dbReference type="EMBL" id="MBA9086987.1"/>
    </source>
</evidence>
<dbReference type="Pfam" id="PF13102">
    <property type="entry name" value="Phage_int_SAM_5"/>
    <property type="match status" value="1"/>
</dbReference>
<comment type="similarity">
    <text evidence="1">Belongs to the 'phage' integrase family.</text>
</comment>
<dbReference type="RefSeq" id="WP_182537584.1">
    <property type="nucleotide sequence ID" value="NZ_JACJIP010000025.1"/>
</dbReference>
<name>A0A7W3XSR3_9BACL</name>
<organism evidence="7 8">
    <name type="scientific">Fontibacillus solani</name>
    <dbReference type="NCBI Taxonomy" id="1572857"/>
    <lineage>
        <taxon>Bacteria</taxon>
        <taxon>Bacillati</taxon>
        <taxon>Bacillota</taxon>
        <taxon>Bacilli</taxon>
        <taxon>Bacillales</taxon>
        <taxon>Paenibacillaceae</taxon>
        <taxon>Fontibacillus</taxon>
    </lineage>
</organism>
<evidence type="ECO:0000256" key="1">
    <source>
        <dbReference type="ARBA" id="ARBA00008857"/>
    </source>
</evidence>
<evidence type="ECO:0000256" key="2">
    <source>
        <dbReference type="ARBA" id="ARBA00023125"/>
    </source>
</evidence>
<comment type="caution">
    <text evidence="7">The sequence shown here is derived from an EMBL/GenBank/DDBJ whole genome shotgun (WGS) entry which is preliminary data.</text>
</comment>
<evidence type="ECO:0000259" key="5">
    <source>
        <dbReference type="PROSITE" id="PS51898"/>
    </source>
</evidence>
<dbReference type="InterPro" id="IPR010998">
    <property type="entry name" value="Integrase_recombinase_N"/>
</dbReference>
<dbReference type="AlphaFoldDB" id="A0A7W3XSR3"/>
<dbReference type="Proteomes" id="UP000567067">
    <property type="component" value="Unassembled WGS sequence"/>
</dbReference>
<dbReference type="GO" id="GO:0015074">
    <property type="term" value="P:DNA integration"/>
    <property type="evidence" value="ECO:0007669"/>
    <property type="project" value="InterPro"/>
</dbReference>
<evidence type="ECO:0000256" key="4">
    <source>
        <dbReference type="PROSITE-ProRule" id="PRU01248"/>
    </source>
</evidence>
<dbReference type="GO" id="GO:0003677">
    <property type="term" value="F:DNA binding"/>
    <property type="evidence" value="ECO:0007669"/>
    <property type="project" value="UniProtKB-UniRule"/>
</dbReference>